<organism evidence="2 3">
    <name type="scientific">Hordeum vulgare subsp. vulgare</name>
    <name type="common">Domesticated barley</name>
    <dbReference type="NCBI Taxonomy" id="112509"/>
    <lineage>
        <taxon>Eukaryota</taxon>
        <taxon>Viridiplantae</taxon>
        <taxon>Streptophyta</taxon>
        <taxon>Embryophyta</taxon>
        <taxon>Tracheophyta</taxon>
        <taxon>Spermatophyta</taxon>
        <taxon>Magnoliopsida</taxon>
        <taxon>Liliopsida</taxon>
        <taxon>Poales</taxon>
        <taxon>Poaceae</taxon>
        <taxon>BOP clade</taxon>
        <taxon>Pooideae</taxon>
        <taxon>Triticodae</taxon>
        <taxon>Triticeae</taxon>
        <taxon>Hordeinae</taxon>
        <taxon>Hordeum</taxon>
    </lineage>
</organism>
<reference evidence="2" key="3">
    <citation type="submission" date="2022-01" db="UniProtKB">
        <authorList>
            <consortium name="EnsemblPlants"/>
        </authorList>
    </citation>
    <scope>IDENTIFICATION</scope>
    <source>
        <strain evidence="2">subsp. vulgare</strain>
    </source>
</reference>
<sequence>MEIVAIDRDVNPLLPEEKLLLSIFHGVFIYKAVSKAAEAKPSSKPPRALPRVATMRAPTNTAVTSGISDKRSNTGGVVNRQTIAKSANSSANVPSRPGGGTKNNSTSKSGALSSAASSSLHSAPMAGGKTKSPILISKNRATQRIPIRASSKK</sequence>
<evidence type="ECO:0000256" key="1">
    <source>
        <dbReference type="SAM" id="MobiDB-lite"/>
    </source>
</evidence>
<dbReference type="Proteomes" id="UP000011116">
    <property type="component" value="Chromosome 7H"/>
</dbReference>
<feature type="compositionally biased region" description="Low complexity" evidence="1">
    <location>
        <begin position="105"/>
        <end position="123"/>
    </location>
</feature>
<keyword evidence="3" id="KW-1185">Reference proteome</keyword>
<reference evidence="2" key="2">
    <citation type="submission" date="2020-10" db="EMBL/GenBank/DDBJ databases">
        <authorList>
            <person name="Scholz U."/>
            <person name="Mascher M."/>
            <person name="Fiebig A."/>
        </authorList>
    </citation>
    <scope>NUCLEOTIDE SEQUENCE [LARGE SCALE GENOMIC DNA]</scope>
    <source>
        <strain evidence="2">cv. Morex</strain>
    </source>
</reference>
<dbReference type="EnsemblPlants" id="HORVU.MOREX.r3.7HG0716710.1">
    <property type="protein sequence ID" value="HORVU.MOREX.r3.7HG0716710.1"/>
    <property type="gene ID" value="HORVU.MOREX.r3.7HG0716710"/>
</dbReference>
<evidence type="ECO:0000313" key="3">
    <source>
        <dbReference type="Proteomes" id="UP000011116"/>
    </source>
</evidence>
<dbReference type="AlphaFoldDB" id="A0A8I6YJH7"/>
<name>A0A8I6YJH7_HORVV</name>
<reference evidence="3" key="1">
    <citation type="journal article" date="2012" name="Nature">
        <title>A physical, genetic and functional sequence assembly of the barley genome.</title>
        <authorList>
            <consortium name="The International Barley Genome Sequencing Consortium"/>
            <person name="Mayer K.F."/>
            <person name="Waugh R."/>
            <person name="Brown J.W."/>
            <person name="Schulman A."/>
            <person name="Langridge P."/>
            <person name="Platzer M."/>
            <person name="Fincher G.B."/>
            <person name="Muehlbauer G.J."/>
            <person name="Sato K."/>
            <person name="Close T.J."/>
            <person name="Wise R.P."/>
            <person name="Stein N."/>
        </authorList>
    </citation>
    <scope>NUCLEOTIDE SEQUENCE [LARGE SCALE GENOMIC DNA]</scope>
    <source>
        <strain evidence="3">cv. Morex</strain>
    </source>
</reference>
<evidence type="ECO:0000313" key="2">
    <source>
        <dbReference type="EnsemblPlants" id="HORVU.MOREX.r3.7HG0716710.1"/>
    </source>
</evidence>
<feature type="compositionally biased region" description="Polar residues" evidence="1">
    <location>
        <begin position="62"/>
        <end position="93"/>
    </location>
</feature>
<dbReference type="Gramene" id="HORVU.MOREX.r2.7HG0594530.1">
    <property type="protein sequence ID" value="HORVU.MOREX.r2.7HG0594530.1"/>
    <property type="gene ID" value="HORVU.MOREX.r2.7HG0594530"/>
</dbReference>
<protein>
    <submittedName>
        <fullName evidence="2">Uncharacterized protein</fullName>
    </submittedName>
</protein>
<dbReference type="Gramene" id="HORVU.MOREX.r3.7HG0716710.1">
    <property type="protein sequence ID" value="HORVU.MOREX.r3.7HG0716710.1"/>
    <property type="gene ID" value="HORVU.MOREX.r3.7HG0716710"/>
</dbReference>
<accession>A0A8I6YJH7</accession>
<feature type="region of interest" description="Disordered" evidence="1">
    <location>
        <begin position="62"/>
        <end position="153"/>
    </location>
</feature>
<proteinExistence type="predicted"/>